<protein>
    <submittedName>
        <fullName evidence="3">Nucleoside diphosphate kinase regulator</fullName>
    </submittedName>
</protein>
<evidence type="ECO:0000259" key="1">
    <source>
        <dbReference type="Pfam" id="PF01272"/>
    </source>
</evidence>
<dbReference type="InterPro" id="IPR023459">
    <property type="entry name" value="Tscrpt_elong_fac_GreA/B_fam"/>
</dbReference>
<dbReference type="PANTHER" id="PTHR30437">
    <property type="entry name" value="TRANSCRIPTION ELONGATION FACTOR GREA"/>
    <property type="match status" value="1"/>
</dbReference>
<keyword evidence="3" id="KW-0808">Transferase</keyword>
<accession>A0A6N1VI97</accession>
<feature type="domain" description="Regulator of nucleoside diphosphate kinase N-terminal" evidence="2">
    <location>
        <begin position="10"/>
        <end position="50"/>
    </location>
</feature>
<keyword evidence="4" id="KW-1185">Reference proteome</keyword>
<dbReference type="InterPro" id="IPR036953">
    <property type="entry name" value="GreA/GreB_C_sf"/>
</dbReference>
<proteinExistence type="predicted"/>
<dbReference type="SUPFAM" id="SSF54534">
    <property type="entry name" value="FKBP-like"/>
    <property type="match status" value="1"/>
</dbReference>
<gene>
    <name evidence="3" type="primary">rnk</name>
    <name evidence="3" type="ORF">HTY61_08885</name>
</gene>
<dbReference type="Gene3D" id="3.10.50.30">
    <property type="entry name" value="Transcription elongation factor, GreA/GreB, C-terminal domain"/>
    <property type="match status" value="1"/>
</dbReference>
<evidence type="ECO:0000259" key="2">
    <source>
        <dbReference type="Pfam" id="PF14760"/>
    </source>
</evidence>
<dbReference type="GO" id="GO:0070063">
    <property type="term" value="F:RNA polymerase binding"/>
    <property type="evidence" value="ECO:0007669"/>
    <property type="project" value="InterPro"/>
</dbReference>
<evidence type="ECO:0000313" key="4">
    <source>
        <dbReference type="Proteomes" id="UP000509367"/>
    </source>
</evidence>
<dbReference type="Gene3D" id="1.10.286.20">
    <property type="match status" value="1"/>
</dbReference>
<feature type="domain" description="Transcription elongation factor GreA/GreB C-terminal" evidence="1">
    <location>
        <begin position="57"/>
        <end position="130"/>
    </location>
</feature>
<dbReference type="Pfam" id="PF01272">
    <property type="entry name" value="GreA_GreB"/>
    <property type="match status" value="1"/>
</dbReference>
<dbReference type="PANTHER" id="PTHR30437:SF5">
    <property type="entry name" value="REGULATOR OF NUCLEOSIDE DIPHOSPHATE KINASE"/>
    <property type="match status" value="1"/>
</dbReference>
<dbReference type="AlphaFoldDB" id="A0A6N1VI97"/>
<dbReference type="NCBIfam" id="NF004396">
    <property type="entry name" value="PRK05753.1"/>
    <property type="match status" value="1"/>
</dbReference>
<evidence type="ECO:0000313" key="3">
    <source>
        <dbReference type="EMBL" id="QKV20600.1"/>
    </source>
</evidence>
<dbReference type="InterPro" id="IPR029462">
    <property type="entry name" value="Rnk_N"/>
</dbReference>
<dbReference type="Proteomes" id="UP000509367">
    <property type="component" value="Chromosome"/>
</dbReference>
<dbReference type="GO" id="GO:0032784">
    <property type="term" value="P:regulation of DNA-templated transcription elongation"/>
    <property type="evidence" value="ECO:0007669"/>
    <property type="project" value="InterPro"/>
</dbReference>
<dbReference type="KEGG" id="orm:HTY61_08885"/>
<reference evidence="3 4" key="1">
    <citation type="submission" date="2020-06" db="EMBL/GenBank/DDBJ databases">
        <title>Oricola thermophila sp. nov. isolated from a tidal sediments.</title>
        <authorList>
            <person name="Kwon K.K."/>
            <person name="Yang S.-H."/>
            <person name="Park M.-J."/>
        </authorList>
    </citation>
    <scope>NUCLEOTIDE SEQUENCE [LARGE SCALE GENOMIC DNA]</scope>
    <source>
        <strain evidence="3 4">MEBiC13590</strain>
    </source>
</reference>
<dbReference type="Pfam" id="PF14760">
    <property type="entry name" value="Rnk_N"/>
    <property type="match status" value="1"/>
</dbReference>
<keyword evidence="3" id="KW-0418">Kinase</keyword>
<name>A0A6N1VI97_9HYPH</name>
<dbReference type="GO" id="GO:0003677">
    <property type="term" value="F:DNA binding"/>
    <property type="evidence" value="ECO:0007669"/>
    <property type="project" value="InterPro"/>
</dbReference>
<sequence length="139" mass="15007">MTVDANISKPEIRIAQSEYERLVGLANAVSDREPELSDFLLSELERAEVVPDTQLGDDTIRMGAGVRYVTETGAVRDVVLVYPGEADISAGKISILTPIGAALIGLSSGQSIDWQARDGRNHRLTVKSVHFSGVDSQVR</sequence>
<organism evidence="3 4">
    <name type="scientific">Oricola thermophila</name>
    <dbReference type="NCBI Taxonomy" id="2742145"/>
    <lineage>
        <taxon>Bacteria</taxon>
        <taxon>Pseudomonadati</taxon>
        <taxon>Pseudomonadota</taxon>
        <taxon>Alphaproteobacteria</taxon>
        <taxon>Hyphomicrobiales</taxon>
        <taxon>Ahrensiaceae</taxon>
        <taxon>Oricola</taxon>
    </lineage>
</organism>
<dbReference type="InterPro" id="IPR001437">
    <property type="entry name" value="Tscrpt_elong_fac_GreA/B_C"/>
</dbReference>
<dbReference type="EMBL" id="CP054836">
    <property type="protein sequence ID" value="QKV20600.1"/>
    <property type="molecule type" value="Genomic_DNA"/>
</dbReference>
<dbReference type="GO" id="GO:0016301">
    <property type="term" value="F:kinase activity"/>
    <property type="evidence" value="ECO:0007669"/>
    <property type="project" value="UniProtKB-KW"/>
</dbReference>
<dbReference type="GO" id="GO:0006354">
    <property type="term" value="P:DNA-templated transcription elongation"/>
    <property type="evidence" value="ECO:0007669"/>
    <property type="project" value="TreeGrafter"/>
</dbReference>